<name>A0A8J2LWF9_9BILA</name>
<sequence>MKSFNLNYTNKKTSFGVRTVSICKAYLTGEVEGVSLPRNTALMRLFNFFMRTTDVNNNNENKIPNRAHLTTLKDPSTWYANLYTTTLHFPAFNFTYLTRPSSDNSRQLGKV</sequence>
<reference evidence="1" key="1">
    <citation type="submission" date="2021-09" db="EMBL/GenBank/DDBJ databases">
        <authorList>
            <consortium name="Pathogen Informatics"/>
        </authorList>
    </citation>
    <scope>NUCLEOTIDE SEQUENCE</scope>
</reference>
<dbReference type="AlphaFoldDB" id="A0A8J2LWF9"/>
<evidence type="ECO:0000313" key="1">
    <source>
        <dbReference type="EMBL" id="CAG9531255.1"/>
    </source>
</evidence>
<evidence type="ECO:0000313" key="2">
    <source>
        <dbReference type="Proteomes" id="UP000746747"/>
    </source>
</evidence>
<gene>
    <name evidence="1" type="ORF">CJOHNSTONI_LOCUS1669</name>
</gene>
<keyword evidence="2" id="KW-1185">Reference proteome</keyword>
<proteinExistence type="predicted"/>
<dbReference type="EMBL" id="CAKAEH010000533">
    <property type="protein sequence ID" value="CAG9531255.1"/>
    <property type="molecule type" value="Genomic_DNA"/>
</dbReference>
<protein>
    <submittedName>
        <fullName evidence="1">Uncharacterized protein</fullName>
    </submittedName>
</protein>
<comment type="caution">
    <text evidence="1">The sequence shown here is derived from an EMBL/GenBank/DDBJ whole genome shotgun (WGS) entry which is preliminary data.</text>
</comment>
<accession>A0A8J2LWF9</accession>
<organism evidence="1 2">
    <name type="scientific">Cercopithifilaria johnstoni</name>
    <dbReference type="NCBI Taxonomy" id="2874296"/>
    <lineage>
        <taxon>Eukaryota</taxon>
        <taxon>Metazoa</taxon>
        <taxon>Ecdysozoa</taxon>
        <taxon>Nematoda</taxon>
        <taxon>Chromadorea</taxon>
        <taxon>Rhabditida</taxon>
        <taxon>Spirurina</taxon>
        <taxon>Spiruromorpha</taxon>
        <taxon>Filarioidea</taxon>
        <taxon>Onchocercidae</taxon>
        <taxon>Cercopithifilaria</taxon>
    </lineage>
</organism>
<dbReference type="Proteomes" id="UP000746747">
    <property type="component" value="Unassembled WGS sequence"/>
</dbReference>